<dbReference type="InterPro" id="IPR052038">
    <property type="entry name" value="Type-VII_TA_antitoxin"/>
</dbReference>
<dbReference type="Pfam" id="PF13560">
    <property type="entry name" value="HTH_31"/>
    <property type="match status" value="1"/>
</dbReference>
<dbReference type="PANTHER" id="PTHR33571:SF12">
    <property type="entry name" value="BSL3053 PROTEIN"/>
    <property type="match status" value="1"/>
</dbReference>
<dbReference type="KEGG" id="lxl:KDY119_00324"/>
<accession>A0A5P9Q612</accession>
<evidence type="ECO:0000259" key="10">
    <source>
        <dbReference type="PROSITE" id="PS50943"/>
    </source>
</evidence>
<evidence type="ECO:0000256" key="4">
    <source>
        <dbReference type="ARBA" id="ARBA00022695"/>
    </source>
</evidence>
<dbReference type="PROSITE" id="PS50943">
    <property type="entry name" value="HTH_CROC1"/>
    <property type="match status" value="1"/>
</dbReference>
<sequence>MTKPASSLPTFDFAAFTAALNARRREAGRDWYQLADDLWNQSSDLTTALDEGHTMCGGGSVPAAEPERHLLPVRALRWMDRAPKDFLVGPVVDVGDTRLPQADSDSRLRWDLAELYAVVDDQRRDRRLIWTALAAQLECTPARLTHLRTARQADLALVVRLAQWVHRPAASSQIRYGRCVGTFGEFLRARRSAAGLTQQRLAEISGVQQSTIAAIERGRRGPSDEARRRLSAALHVRPRLLLLNRRRDVVATAADRGLRDVKVFGSIARGEDTPYSDVDLMATYPPGFDLVDKAELIAELEQLLTVHVDLVSRTSSGAAAAEARNEAVAL</sequence>
<feature type="domain" description="HTH cro/C1-type" evidence="10">
    <location>
        <begin position="187"/>
        <end position="241"/>
    </location>
</feature>
<dbReference type="SMART" id="SM00530">
    <property type="entry name" value="HTH_XRE"/>
    <property type="match status" value="1"/>
</dbReference>
<dbReference type="Gene3D" id="1.10.260.40">
    <property type="entry name" value="lambda repressor-like DNA-binding domains"/>
    <property type="match status" value="1"/>
</dbReference>
<keyword evidence="6" id="KW-0547">Nucleotide-binding</keyword>
<protein>
    <recommendedName>
        <fullName evidence="10">HTH cro/C1-type domain-containing protein</fullName>
    </recommendedName>
</protein>
<evidence type="ECO:0000256" key="5">
    <source>
        <dbReference type="ARBA" id="ARBA00022723"/>
    </source>
</evidence>
<dbReference type="Gene3D" id="3.30.460.10">
    <property type="entry name" value="Beta Polymerase, domain 2"/>
    <property type="match status" value="1"/>
</dbReference>
<keyword evidence="3" id="KW-0808">Transferase</keyword>
<organism evidence="11 12">
    <name type="scientific">Luteimicrobium xylanilyticum</name>
    <dbReference type="NCBI Taxonomy" id="1133546"/>
    <lineage>
        <taxon>Bacteria</taxon>
        <taxon>Bacillati</taxon>
        <taxon>Actinomycetota</taxon>
        <taxon>Actinomycetes</taxon>
        <taxon>Micrococcales</taxon>
        <taxon>Luteimicrobium</taxon>
    </lineage>
</organism>
<name>A0A5P9Q612_9MICO</name>
<evidence type="ECO:0000256" key="6">
    <source>
        <dbReference type="ARBA" id="ARBA00022741"/>
    </source>
</evidence>
<keyword evidence="12" id="KW-1185">Reference proteome</keyword>
<evidence type="ECO:0000256" key="9">
    <source>
        <dbReference type="ARBA" id="ARBA00038276"/>
    </source>
</evidence>
<dbReference type="OrthoDB" id="118790at2"/>
<dbReference type="InterPro" id="IPR002934">
    <property type="entry name" value="Polymerase_NTP_transf_dom"/>
</dbReference>
<dbReference type="GO" id="GO:0046872">
    <property type="term" value="F:metal ion binding"/>
    <property type="evidence" value="ECO:0007669"/>
    <property type="project" value="UniProtKB-KW"/>
</dbReference>
<dbReference type="PANTHER" id="PTHR33571">
    <property type="entry name" value="SSL8005 PROTEIN"/>
    <property type="match status" value="1"/>
</dbReference>
<dbReference type="SUPFAM" id="SSF47413">
    <property type="entry name" value="lambda repressor-like DNA-binding domains"/>
    <property type="match status" value="1"/>
</dbReference>
<evidence type="ECO:0000256" key="1">
    <source>
        <dbReference type="ARBA" id="ARBA00001946"/>
    </source>
</evidence>
<comment type="similarity">
    <text evidence="9">Belongs to the MntA antitoxin family.</text>
</comment>
<keyword evidence="4" id="KW-0548">Nucleotidyltransferase</keyword>
<keyword evidence="2" id="KW-1277">Toxin-antitoxin system</keyword>
<evidence type="ECO:0000256" key="2">
    <source>
        <dbReference type="ARBA" id="ARBA00022649"/>
    </source>
</evidence>
<dbReference type="AlphaFoldDB" id="A0A5P9Q612"/>
<dbReference type="Pfam" id="PF01909">
    <property type="entry name" value="NTP_transf_2"/>
    <property type="match status" value="1"/>
</dbReference>
<gene>
    <name evidence="11" type="ORF">KDY119_00324</name>
</gene>
<evidence type="ECO:0000256" key="3">
    <source>
        <dbReference type="ARBA" id="ARBA00022679"/>
    </source>
</evidence>
<dbReference type="RefSeq" id="WP_153021840.1">
    <property type="nucleotide sequence ID" value="NZ_BAABIH010000013.1"/>
</dbReference>
<keyword evidence="7" id="KW-0067">ATP-binding</keyword>
<dbReference type="InterPro" id="IPR001387">
    <property type="entry name" value="Cro/C1-type_HTH"/>
</dbReference>
<dbReference type="EMBL" id="CP045529">
    <property type="protein sequence ID" value="QFU96834.1"/>
    <property type="molecule type" value="Genomic_DNA"/>
</dbReference>
<dbReference type="InterPro" id="IPR010982">
    <property type="entry name" value="Lambda_DNA-bd_dom_sf"/>
</dbReference>
<comment type="cofactor">
    <cofactor evidence="1">
        <name>Mg(2+)</name>
        <dbReference type="ChEBI" id="CHEBI:18420"/>
    </cofactor>
</comment>
<dbReference type="GO" id="GO:0005524">
    <property type="term" value="F:ATP binding"/>
    <property type="evidence" value="ECO:0007669"/>
    <property type="project" value="UniProtKB-KW"/>
</dbReference>
<dbReference type="Proteomes" id="UP000326702">
    <property type="component" value="Chromosome"/>
</dbReference>
<dbReference type="CDD" id="cd00093">
    <property type="entry name" value="HTH_XRE"/>
    <property type="match status" value="1"/>
</dbReference>
<proteinExistence type="inferred from homology"/>
<dbReference type="GO" id="GO:0003677">
    <property type="term" value="F:DNA binding"/>
    <property type="evidence" value="ECO:0007669"/>
    <property type="project" value="InterPro"/>
</dbReference>
<dbReference type="SUPFAM" id="SSF81301">
    <property type="entry name" value="Nucleotidyltransferase"/>
    <property type="match status" value="1"/>
</dbReference>
<dbReference type="GO" id="GO:0016779">
    <property type="term" value="F:nucleotidyltransferase activity"/>
    <property type="evidence" value="ECO:0007669"/>
    <property type="project" value="UniProtKB-KW"/>
</dbReference>
<evidence type="ECO:0000256" key="8">
    <source>
        <dbReference type="ARBA" id="ARBA00022842"/>
    </source>
</evidence>
<evidence type="ECO:0000313" key="12">
    <source>
        <dbReference type="Proteomes" id="UP000326702"/>
    </source>
</evidence>
<reference evidence="11 12" key="1">
    <citation type="submission" date="2019-10" db="EMBL/GenBank/DDBJ databases">
        <title>Genome sequence of Luteimicrobium xylanilyticum HY-24.</title>
        <authorList>
            <person name="Kim D.Y."/>
            <person name="Park H.-Y."/>
        </authorList>
    </citation>
    <scope>NUCLEOTIDE SEQUENCE [LARGE SCALE GENOMIC DNA]</scope>
    <source>
        <strain evidence="11 12">HY-24</strain>
    </source>
</reference>
<evidence type="ECO:0000256" key="7">
    <source>
        <dbReference type="ARBA" id="ARBA00022840"/>
    </source>
</evidence>
<evidence type="ECO:0000313" key="11">
    <source>
        <dbReference type="EMBL" id="QFU96834.1"/>
    </source>
</evidence>
<keyword evidence="8" id="KW-0460">Magnesium</keyword>
<keyword evidence="5" id="KW-0479">Metal-binding</keyword>
<dbReference type="CDD" id="cd05403">
    <property type="entry name" value="NT_KNTase_like"/>
    <property type="match status" value="1"/>
</dbReference>
<dbReference type="InterPro" id="IPR043519">
    <property type="entry name" value="NT_sf"/>
</dbReference>